<dbReference type="Pfam" id="PF03473">
    <property type="entry name" value="MOSC"/>
    <property type="match status" value="1"/>
</dbReference>
<dbReference type="InterPro" id="IPR011037">
    <property type="entry name" value="Pyrv_Knase-like_insert_dom_sf"/>
</dbReference>
<dbReference type="Proteomes" id="UP000244924">
    <property type="component" value="Unassembled WGS sequence"/>
</dbReference>
<dbReference type="GO" id="GO:0003824">
    <property type="term" value="F:catalytic activity"/>
    <property type="evidence" value="ECO:0007669"/>
    <property type="project" value="InterPro"/>
</dbReference>
<organism evidence="2 3">
    <name type="scientific">Albidovulum aquaemixtae</name>
    <dbReference type="NCBI Taxonomy" id="1542388"/>
    <lineage>
        <taxon>Bacteria</taxon>
        <taxon>Pseudomonadati</taxon>
        <taxon>Pseudomonadota</taxon>
        <taxon>Alphaproteobacteria</taxon>
        <taxon>Rhodobacterales</taxon>
        <taxon>Paracoccaceae</taxon>
        <taxon>Albidovulum</taxon>
    </lineage>
</organism>
<dbReference type="InterPro" id="IPR005302">
    <property type="entry name" value="MoCF_Sase_C"/>
</dbReference>
<dbReference type="AlphaFoldDB" id="A0A2R8BMG5"/>
<feature type="domain" description="MOSC" evidence="1">
    <location>
        <begin position="28"/>
        <end position="183"/>
    </location>
</feature>
<evidence type="ECO:0000259" key="1">
    <source>
        <dbReference type="PROSITE" id="PS51340"/>
    </source>
</evidence>
<gene>
    <name evidence="2" type="primary">yuaD</name>
    <name evidence="2" type="ORF">DEA8626_03667</name>
</gene>
<dbReference type="RefSeq" id="WP_108854593.1">
    <property type="nucleotide sequence ID" value="NZ_OMOQ01000003.1"/>
</dbReference>
<dbReference type="OrthoDB" id="9808413at2"/>
<proteinExistence type="predicted"/>
<dbReference type="EMBL" id="OMOQ01000003">
    <property type="protein sequence ID" value="SPH24616.1"/>
    <property type="molecule type" value="Genomic_DNA"/>
</dbReference>
<dbReference type="PANTHER" id="PTHR36930">
    <property type="entry name" value="METAL-SULFUR CLUSTER BIOSYNTHESIS PROTEINS YUAD-RELATED"/>
    <property type="match status" value="1"/>
</dbReference>
<sequence>MPVLVPTESYATIVWLGHVADRGASLRAKALREIAAQFEGFEGEAHSGLTRPSCSRVAELYPEGTEVRNTRQVTILSREELGAIAAEMGLTELDPGLLGASMVVEGVPDFSHVPPSSRLQSESGATLVVDLENGPCIWPGKEIEKDHPGFGWKFKSAAQGRRGVTAWVERPGVFRVGARLRLFVPDQPVWSGDTRSR</sequence>
<dbReference type="PROSITE" id="PS51340">
    <property type="entry name" value="MOSC"/>
    <property type="match status" value="1"/>
</dbReference>
<dbReference type="SUPFAM" id="SSF50800">
    <property type="entry name" value="PK beta-barrel domain-like"/>
    <property type="match status" value="1"/>
</dbReference>
<name>A0A2R8BMG5_9RHOB</name>
<keyword evidence="3" id="KW-1185">Reference proteome</keyword>
<dbReference type="InterPro" id="IPR052716">
    <property type="entry name" value="MOSC_domain"/>
</dbReference>
<accession>A0A2R8BMG5</accession>
<dbReference type="GO" id="GO:0030151">
    <property type="term" value="F:molybdenum ion binding"/>
    <property type="evidence" value="ECO:0007669"/>
    <property type="project" value="InterPro"/>
</dbReference>
<protein>
    <submittedName>
        <fullName evidence="2">Metal-sulfur cluster biosynthesis proteins YuaD</fullName>
    </submittedName>
</protein>
<reference evidence="2 3" key="1">
    <citation type="submission" date="2018-03" db="EMBL/GenBank/DDBJ databases">
        <authorList>
            <person name="Keele B.F."/>
        </authorList>
    </citation>
    <scope>NUCLEOTIDE SEQUENCE [LARGE SCALE GENOMIC DNA]</scope>
    <source>
        <strain evidence="2 3">CECT 8626</strain>
    </source>
</reference>
<evidence type="ECO:0000313" key="2">
    <source>
        <dbReference type="EMBL" id="SPH24616.1"/>
    </source>
</evidence>
<evidence type="ECO:0000313" key="3">
    <source>
        <dbReference type="Proteomes" id="UP000244924"/>
    </source>
</evidence>
<dbReference type="PANTHER" id="PTHR36930:SF1">
    <property type="entry name" value="MOSC DOMAIN-CONTAINING PROTEIN"/>
    <property type="match status" value="1"/>
</dbReference>
<dbReference type="GO" id="GO:0030170">
    <property type="term" value="F:pyridoxal phosphate binding"/>
    <property type="evidence" value="ECO:0007669"/>
    <property type="project" value="InterPro"/>
</dbReference>
<dbReference type="Gene3D" id="2.40.33.20">
    <property type="entry name" value="PK beta-barrel domain-like"/>
    <property type="match status" value="1"/>
</dbReference>